<dbReference type="InterPro" id="IPR018247">
    <property type="entry name" value="EF_Hand_1_Ca_BS"/>
</dbReference>
<reference evidence="16 17" key="1">
    <citation type="submission" date="2019-03" db="EMBL/GenBank/DDBJ databases">
        <title>Genomic Encyclopedia of Archaeal and Bacterial Type Strains, Phase II (KMG-II): from individual species to whole genera.</title>
        <authorList>
            <person name="Goeker M."/>
        </authorList>
    </citation>
    <scope>NUCLEOTIDE SEQUENCE [LARGE SCALE GENOMIC DNA]</scope>
    <source>
        <strain evidence="16 17">DSM 22554</strain>
    </source>
</reference>
<evidence type="ECO:0000256" key="12">
    <source>
        <dbReference type="PROSITE-ProRule" id="PRU01360"/>
    </source>
</evidence>
<dbReference type="GO" id="GO:0044718">
    <property type="term" value="P:siderophore transmembrane transport"/>
    <property type="evidence" value="ECO:0007669"/>
    <property type="project" value="TreeGrafter"/>
</dbReference>
<accession>A0A4R1LV81</accession>
<dbReference type="NCBIfam" id="TIGR04057">
    <property type="entry name" value="SusC_RagA_signa"/>
    <property type="match status" value="1"/>
</dbReference>
<keyword evidence="7" id="KW-0408">Iron</keyword>
<keyword evidence="8 13" id="KW-0798">TonB box</keyword>
<dbReference type="PANTHER" id="PTHR30069:SF29">
    <property type="entry name" value="HEMOGLOBIN AND HEMOGLOBIN-HAPTOGLOBIN-BINDING PROTEIN 1-RELATED"/>
    <property type="match status" value="1"/>
</dbReference>
<dbReference type="InterPro" id="IPR023996">
    <property type="entry name" value="TonB-dep_OMP_SusC/RagA"/>
</dbReference>
<dbReference type="Gene3D" id="2.170.130.10">
    <property type="entry name" value="TonB-dependent receptor, plug domain"/>
    <property type="match status" value="1"/>
</dbReference>
<evidence type="ECO:0000256" key="4">
    <source>
        <dbReference type="ARBA" id="ARBA00022496"/>
    </source>
</evidence>
<dbReference type="Proteomes" id="UP000294616">
    <property type="component" value="Unassembled WGS sequence"/>
</dbReference>
<evidence type="ECO:0000256" key="10">
    <source>
        <dbReference type="ARBA" id="ARBA00023170"/>
    </source>
</evidence>
<dbReference type="InterPro" id="IPR023997">
    <property type="entry name" value="TonB-dep_OMP_SusC/RagA_CS"/>
</dbReference>
<feature type="chain" id="PRO_5020617648" evidence="14">
    <location>
        <begin position="24"/>
        <end position="1109"/>
    </location>
</feature>
<keyword evidence="2 12" id="KW-0813">Transport</keyword>
<dbReference type="InterPro" id="IPR036942">
    <property type="entry name" value="Beta-barrel_TonB_sf"/>
</dbReference>
<evidence type="ECO:0000256" key="9">
    <source>
        <dbReference type="ARBA" id="ARBA00023136"/>
    </source>
</evidence>
<dbReference type="Pfam" id="PF13715">
    <property type="entry name" value="CarbopepD_reg_2"/>
    <property type="match status" value="1"/>
</dbReference>
<dbReference type="InterPro" id="IPR000531">
    <property type="entry name" value="Beta-barrel_TonB"/>
</dbReference>
<evidence type="ECO:0000256" key="5">
    <source>
        <dbReference type="ARBA" id="ARBA00022692"/>
    </source>
</evidence>
<evidence type="ECO:0000256" key="8">
    <source>
        <dbReference type="ARBA" id="ARBA00023077"/>
    </source>
</evidence>
<dbReference type="FunFam" id="2.60.40.1120:FF:000003">
    <property type="entry name" value="Outer membrane protein Omp121"/>
    <property type="match status" value="1"/>
</dbReference>
<evidence type="ECO:0000256" key="3">
    <source>
        <dbReference type="ARBA" id="ARBA00022452"/>
    </source>
</evidence>
<keyword evidence="11 12" id="KW-0998">Cell outer membrane</keyword>
<dbReference type="Pfam" id="PF00593">
    <property type="entry name" value="TonB_dep_Rec_b-barrel"/>
    <property type="match status" value="1"/>
</dbReference>
<dbReference type="PROSITE" id="PS52016">
    <property type="entry name" value="TONB_DEPENDENT_REC_3"/>
    <property type="match status" value="1"/>
</dbReference>
<dbReference type="InterPro" id="IPR039426">
    <property type="entry name" value="TonB-dep_rcpt-like"/>
</dbReference>
<dbReference type="Pfam" id="PF07715">
    <property type="entry name" value="Plug"/>
    <property type="match status" value="1"/>
</dbReference>
<dbReference type="Gene3D" id="2.40.170.20">
    <property type="entry name" value="TonB-dependent receptor, beta-barrel domain"/>
    <property type="match status" value="1"/>
</dbReference>
<keyword evidence="4" id="KW-0406">Ion transport</keyword>
<dbReference type="PROSITE" id="PS00018">
    <property type="entry name" value="EF_HAND_1"/>
    <property type="match status" value="1"/>
</dbReference>
<protein>
    <submittedName>
        <fullName evidence="16">TonB-linked SusC/RagA family outer membrane protein</fullName>
    </submittedName>
</protein>
<keyword evidence="9 12" id="KW-0472">Membrane</keyword>
<dbReference type="AlphaFoldDB" id="A0A4R1LV81"/>
<dbReference type="InterPro" id="IPR012910">
    <property type="entry name" value="Plug_dom"/>
</dbReference>
<feature type="signal peptide" evidence="14">
    <location>
        <begin position="1"/>
        <end position="23"/>
    </location>
</feature>
<evidence type="ECO:0000256" key="1">
    <source>
        <dbReference type="ARBA" id="ARBA00004571"/>
    </source>
</evidence>
<dbReference type="Gene3D" id="2.60.40.1120">
    <property type="entry name" value="Carboxypeptidase-like, regulatory domain"/>
    <property type="match status" value="1"/>
</dbReference>
<proteinExistence type="inferred from homology"/>
<evidence type="ECO:0000256" key="11">
    <source>
        <dbReference type="ARBA" id="ARBA00023237"/>
    </source>
</evidence>
<name>A0A4R1LV81_9SPHI</name>
<dbReference type="SUPFAM" id="SSF49464">
    <property type="entry name" value="Carboxypeptidase regulatory domain-like"/>
    <property type="match status" value="1"/>
</dbReference>
<keyword evidence="6 14" id="KW-0732">Signal</keyword>
<evidence type="ECO:0000313" key="17">
    <source>
        <dbReference type="Proteomes" id="UP000294616"/>
    </source>
</evidence>
<keyword evidence="10" id="KW-0675">Receptor</keyword>
<sequence length="1109" mass="121972">MFTSRLSLIVFAIQLISANLIFAYEASAQMNVRIHTNVSNTTVKHVFDAIESKTAYNFIYDSNNVDVNKAISLNEDLTVKEILNTLETDLGLVFRPINNTITVVNINSQTGNTRASNLFLQTLSKQAQITGTVTDNKGESLPGVSVKVKGALTGSSTDINGQYSLNAPGSSTLVFTYIGFVAQEVAVNNRSSVNVILLEDTQNLEEVVVVGYGTQKKVSVTNSVSQIQGEVLTERPVSNLGQALQGQAPGLTVLDLGGMPGRSTSTIRVRGITTLPDANNPAKNDALVIVDGIEQSLSDINPDDIATVSILKDAASTAIYGSRAANGVILITTKRAKAGKALVTFNSYYALQNTINHPKMDTESYMHLQQVAYQNAGLAIPSMYTDESIKTWMTSNDREQYPLANVWFDELFQTAPQLNSTLSISGGSENFKARMSARYMKQDALISGYGANLGEIRVNTDYVVSKKINVVADLNYRRNDSKAPTLENNVYDRMFHGTLFAVPKYADGSYGLSTQGQSPLVYAELGGVSHRYMENIIGNIKGDWAIIDGLKFTTQLAARIDLFREKSFGNEFTVTDKRYNVTRSILNNSLTETRNNTTEYTINNLLTYDKTFEKHNISALIGNSIISNVTNTLSAYRERFYNNDIQSIGQGANDGTKSNNGGDAEWNLASYFARVNYSLNDKYLFEANGRYDGSSRFTGSNQYSFFPSFSAGWRLSQEELFSNIDVINELKLRGSWGRTGNQAVGLYSYLQALSTSSYAFGSSSVIGYSPTTLSNPDITWETTTQTNIGLDAQLFRNLSITLDYYKKRTDGILINLPIPQTIGLSAPPQNAGVVDNTGLEVALGYRNNSHNIKYSLNGNVAINNNRVISLADTGPYISGDDINPQYIIKEGLPINAHWGYLTDGLFQTIEEINNYPTITTNRKPGDVKFVDLNDDGIINSDDMTMIGSSFPKYTFGFSGNIGYGNFELSAFLQGAAKVDTRLAGALAEMGNNEGFTPALVTKNNYWTPEHPDARFPRPVKRDITNSNTSDRMVIDGSYIRLKNVQLSYTLPQSLIEKLNMTKISVYTSATNLFTISKLNEWGLDPETPSGRATYYPQTSLWTFGLNVQF</sequence>
<keyword evidence="5 12" id="KW-0812">Transmembrane</keyword>
<comment type="similarity">
    <text evidence="12 13">Belongs to the TonB-dependent receptor family.</text>
</comment>
<keyword evidence="17" id="KW-1185">Reference proteome</keyword>
<dbReference type="InterPro" id="IPR011662">
    <property type="entry name" value="Secretin/TonB_short_N"/>
</dbReference>
<dbReference type="GO" id="GO:0009279">
    <property type="term" value="C:cell outer membrane"/>
    <property type="evidence" value="ECO:0007669"/>
    <property type="project" value="UniProtKB-SubCell"/>
</dbReference>
<organism evidence="16 17">
    <name type="scientific">Albibacterium bauzanense</name>
    <dbReference type="NCBI Taxonomy" id="653929"/>
    <lineage>
        <taxon>Bacteria</taxon>
        <taxon>Pseudomonadati</taxon>
        <taxon>Bacteroidota</taxon>
        <taxon>Sphingobacteriia</taxon>
        <taxon>Sphingobacteriales</taxon>
        <taxon>Sphingobacteriaceae</taxon>
        <taxon>Albibacterium</taxon>
    </lineage>
</organism>
<dbReference type="Pfam" id="PF07660">
    <property type="entry name" value="STN"/>
    <property type="match status" value="1"/>
</dbReference>
<evidence type="ECO:0000256" key="2">
    <source>
        <dbReference type="ARBA" id="ARBA00022448"/>
    </source>
</evidence>
<dbReference type="SMART" id="SM00965">
    <property type="entry name" value="STN"/>
    <property type="match status" value="1"/>
</dbReference>
<feature type="domain" description="Secretin/TonB short N-terminal" evidence="15">
    <location>
        <begin position="56"/>
        <end position="106"/>
    </location>
</feature>
<keyword evidence="4" id="KW-0410">Iron transport</keyword>
<comment type="subcellular location">
    <subcellularLocation>
        <location evidence="1 12">Cell outer membrane</location>
        <topology evidence="1 12">Multi-pass membrane protein</topology>
    </subcellularLocation>
</comment>
<dbReference type="SUPFAM" id="SSF56935">
    <property type="entry name" value="Porins"/>
    <property type="match status" value="1"/>
</dbReference>
<dbReference type="NCBIfam" id="TIGR04056">
    <property type="entry name" value="OMP_RagA_SusC"/>
    <property type="match status" value="1"/>
</dbReference>
<comment type="caution">
    <text evidence="16">The sequence shown here is derived from an EMBL/GenBank/DDBJ whole genome shotgun (WGS) entry which is preliminary data.</text>
</comment>
<keyword evidence="3 12" id="KW-1134">Transmembrane beta strand</keyword>
<dbReference type="InterPro" id="IPR008969">
    <property type="entry name" value="CarboxyPept-like_regulatory"/>
</dbReference>
<evidence type="ECO:0000256" key="6">
    <source>
        <dbReference type="ARBA" id="ARBA00022729"/>
    </source>
</evidence>
<evidence type="ECO:0000256" key="13">
    <source>
        <dbReference type="RuleBase" id="RU003357"/>
    </source>
</evidence>
<dbReference type="InterPro" id="IPR037066">
    <property type="entry name" value="Plug_dom_sf"/>
</dbReference>
<dbReference type="PANTHER" id="PTHR30069">
    <property type="entry name" value="TONB-DEPENDENT OUTER MEMBRANE RECEPTOR"/>
    <property type="match status" value="1"/>
</dbReference>
<dbReference type="GO" id="GO:0015344">
    <property type="term" value="F:siderophore uptake transmembrane transporter activity"/>
    <property type="evidence" value="ECO:0007669"/>
    <property type="project" value="TreeGrafter"/>
</dbReference>
<dbReference type="FunFam" id="2.170.130.10:FF:000003">
    <property type="entry name" value="SusC/RagA family TonB-linked outer membrane protein"/>
    <property type="match status" value="1"/>
</dbReference>
<evidence type="ECO:0000313" key="16">
    <source>
        <dbReference type="EMBL" id="TCK83278.1"/>
    </source>
</evidence>
<gene>
    <name evidence="16" type="ORF">C8N28_1869</name>
</gene>
<dbReference type="EMBL" id="SMGO01000002">
    <property type="protein sequence ID" value="TCK83278.1"/>
    <property type="molecule type" value="Genomic_DNA"/>
</dbReference>
<evidence type="ECO:0000259" key="15">
    <source>
        <dbReference type="SMART" id="SM00965"/>
    </source>
</evidence>
<evidence type="ECO:0000256" key="14">
    <source>
        <dbReference type="SAM" id="SignalP"/>
    </source>
</evidence>
<evidence type="ECO:0000256" key="7">
    <source>
        <dbReference type="ARBA" id="ARBA00023004"/>
    </source>
</evidence>